<dbReference type="GO" id="GO:0005524">
    <property type="term" value="F:ATP binding"/>
    <property type="evidence" value="ECO:0007669"/>
    <property type="project" value="UniProtKB-KW"/>
</dbReference>
<proteinExistence type="predicted"/>
<dbReference type="SUPFAM" id="SSF56112">
    <property type="entry name" value="Protein kinase-like (PK-like)"/>
    <property type="match status" value="1"/>
</dbReference>
<evidence type="ECO:0000256" key="6">
    <source>
        <dbReference type="ARBA" id="ARBA00022840"/>
    </source>
</evidence>
<dbReference type="STRING" id="110505.ACT16_07110"/>
<evidence type="ECO:0000313" key="8">
    <source>
        <dbReference type="Proteomes" id="UP000595446"/>
    </source>
</evidence>
<evidence type="ECO:0000313" key="7">
    <source>
        <dbReference type="EMBL" id="BCO36983.1"/>
    </source>
</evidence>
<dbReference type="Gene3D" id="3.30.200.20">
    <property type="entry name" value="Phosphorylase Kinase, domain 1"/>
    <property type="match status" value="1"/>
</dbReference>
<dbReference type="RefSeq" id="WP_048890767.1">
    <property type="nucleotide sequence ID" value="NZ_AP024237.1"/>
</dbReference>
<name>A0A2G8BA56_9MYCO</name>
<dbReference type="CDD" id="cd14014">
    <property type="entry name" value="STKc_PknB_like"/>
    <property type="match status" value="1"/>
</dbReference>
<evidence type="ECO:0000256" key="2">
    <source>
        <dbReference type="ARBA" id="ARBA00022527"/>
    </source>
</evidence>
<reference evidence="7 8" key="1">
    <citation type="submission" date="2020-12" db="EMBL/GenBank/DDBJ databases">
        <title>Complete genome sequence of Mycobacterium heckeshornense JCM 15655T, closely related to a pathogenic non-tuberculous mycobacterial species Mycobacterium xenopi.</title>
        <authorList>
            <person name="Yoshida M."/>
            <person name="Fukano H."/>
            <person name="Asakura T."/>
            <person name="Suzuki M."/>
            <person name="Hoshino Y."/>
        </authorList>
    </citation>
    <scope>NUCLEOTIDE SEQUENCE [LARGE SCALE GENOMIC DNA]</scope>
    <source>
        <strain evidence="7 8">JCM 15655</strain>
    </source>
</reference>
<dbReference type="InterPro" id="IPR011009">
    <property type="entry name" value="Kinase-like_dom_sf"/>
</dbReference>
<keyword evidence="4" id="KW-0547">Nucleotide-binding</keyword>
<keyword evidence="2" id="KW-0723">Serine/threonine-protein kinase</keyword>
<dbReference type="Proteomes" id="UP000595446">
    <property type="component" value="Chromosome"/>
</dbReference>
<accession>A0A2G8BA56</accession>
<dbReference type="InterPro" id="IPR000719">
    <property type="entry name" value="Prot_kinase_dom"/>
</dbReference>
<dbReference type="OrthoDB" id="4702250at2"/>
<keyword evidence="8" id="KW-1185">Reference proteome</keyword>
<sequence length="557" mass="58795">MPLAPGSTFAGYTIIRMLGSGEAGEVYLAQHPGLSRQDALKILPRAMTADREFCERFHREAPIATTLYHPHIGQVYGRGEFDGRLWIAMEYLDGINAAQLIREQFPAGMPAGEALSIIAATAGALDYAHQRGMLHRNVAPANIFLTNPGNGEPRILLTDFGIARQLSTVRRLGRRNTDAGAYAYAAPEQLTGPPIDARADQYALAATAVHLLTGAQPRRGDRHPQLGHLDRVLSIALAENPADRFASCVQFANALSEQAGVLVGDRSPEAVFALDYPDEAAVESVAGAGQSQPNRPGSTARSLLAAVRRPLSGRRSGVLSVATVPMRASRRWPWIMLGSAAGAALTLLIGLLAVGTIYRSNHTTPARAGIPATTLSRAPTTISSSPAAPAAMLDGTYQVDVNRAQQTYNDIPDPQPPNVTTWWAFRSSCTPAGCVAGGVLLDDNDHHTVSAASGGHTLTLDFRDGAWQSRPEIVQFPCVGPNGTAAKETTTQTISLQPQTHGPLRGVMTVTVETDECGQKGGRIVIPAVAARVGEVPPGIVVPVPGTGTAAAPTTTR</sequence>
<dbReference type="EC" id="2.7.11.1" evidence="1"/>
<dbReference type="PROSITE" id="PS50011">
    <property type="entry name" value="PROTEIN_KINASE_DOM"/>
    <property type="match status" value="1"/>
</dbReference>
<evidence type="ECO:0000256" key="1">
    <source>
        <dbReference type="ARBA" id="ARBA00012513"/>
    </source>
</evidence>
<keyword evidence="6" id="KW-0067">ATP-binding</keyword>
<dbReference type="PANTHER" id="PTHR43289:SF6">
    <property type="entry name" value="SERINE_THREONINE-PROTEIN KINASE NEKL-3"/>
    <property type="match status" value="1"/>
</dbReference>
<dbReference type="Gene3D" id="1.10.510.10">
    <property type="entry name" value="Transferase(Phosphotransferase) domain 1"/>
    <property type="match status" value="1"/>
</dbReference>
<dbReference type="EMBL" id="AP024237">
    <property type="protein sequence ID" value="BCO36983.1"/>
    <property type="molecule type" value="Genomic_DNA"/>
</dbReference>
<dbReference type="Pfam" id="PF00069">
    <property type="entry name" value="Pkinase"/>
    <property type="match status" value="1"/>
</dbReference>
<keyword evidence="3" id="KW-0808">Transferase</keyword>
<gene>
    <name evidence="7" type="primary">pknI</name>
    <name evidence="7" type="ORF">MHEC_34160</name>
</gene>
<dbReference type="PANTHER" id="PTHR43289">
    <property type="entry name" value="MITOGEN-ACTIVATED PROTEIN KINASE KINASE KINASE 20-RELATED"/>
    <property type="match status" value="1"/>
</dbReference>
<dbReference type="GO" id="GO:0004674">
    <property type="term" value="F:protein serine/threonine kinase activity"/>
    <property type="evidence" value="ECO:0007669"/>
    <property type="project" value="UniProtKB-KW"/>
</dbReference>
<keyword evidence="5 7" id="KW-0418">Kinase</keyword>
<evidence type="ECO:0000256" key="5">
    <source>
        <dbReference type="ARBA" id="ARBA00022777"/>
    </source>
</evidence>
<protein>
    <recommendedName>
        <fullName evidence="1">non-specific serine/threonine protein kinase</fullName>
        <ecNumber evidence="1">2.7.11.1</ecNumber>
    </recommendedName>
</protein>
<organism evidence="7 8">
    <name type="scientific">Mycobacterium heckeshornense</name>
    <dbReference type="NCBI Taxonomy" id="110505"/>
    <lineage>
        <taxon>Bacteria</taxon>
        <taxon>Bacillati</taxon>
        <taxon>Actinomycetota</taxon>
        <taxon>Actinomycetes</taxon>
        <taxon>Mycobacteriales</taxon>
        <taxon>Mycobacteriaceae</taxon>
        <taxon>Mycobacterium</taxon>
    </lineage>
</organism>
<evidence type="ECO:0000256" key="4">
    <source>
        <dbReference type="ARBA" id="ARBA00022741"/>
    </source>
</evidence>
<dbReference type="AlphaFoldDB" id="A0A2G8BA56"/>
<evidence type="ECO:0000256" key="3">
    <source>
        <dbReference type="ARBA" id="ARBA00022679"/>
    </source>
</evidence>